<keyword evidence="2" id="KW-1185">Reference proteome</keyword>
<protein>
    <submittedName>
        <fullName evidence="1">Uncharacterized protein</fullName>
    </submittedName>
</protein>
<gene>
    <name evidence="1" type="ORF">VNO77_13344</name>
</gene>
<organism evidence="1 2">
    <name type="scientific">Canavalia gladiata</name>
    <name type="common">Sword bean</name>
    <name type="synonym">Dolichos gladiatus</name>
    <dbReference type="NCBI Taxonomy" id="3824"/>
    <lineage>
        <taxon>Eukaryota</taxon>
        <taxon>Viridiplantae</taxon>
        <taxon>Streptophyta</taxon>
        <taxon>Embryophyta</taxon>
        <taxon>Tracheophyta</taxon>
        <taxon>Spermatophyta</taxon>
        <taxon>Magnoliopsida</taxon>
        <taxon>eudicotyledons</taxon>
        <taxon>Gunneridae</taxon>
        <taxon>Pentapetalae</taxon>
        <taxon>rosids</taxon>
        <taxon>fabids</taxon>
        <taxon>Fabales</taxon>
        <taxon>Fabaceae</taxon>
        <taxon>Papilionoideae</taxon>
        <taxon>50 kb inversion clade</taxon>
        <taxon>NPAAA clade</taxon>
        <taxon>indigoferoid/millettioid clade</taxon>
        <taxon>Phaseoleae</taxon>
        <taxon>Canavalia</taxon>
    </lineage>
</organism>
<dbReference type="AlphaFoldDB" id="A0AAN9QRK0"/>
<name>A0AAN9QRK0_CANGL</name>
<comment type="caution">
    <text evidence="1">The sequence shown here is derived from an EMBL/GenBank/DDBJ whole genome shotgun (WGS) entry which is preliminary data.</text>
</comment>
<evidence type="ECO:0000313" key="1">
    <source>
        <dbReference type="EMBL" id="KAK7344091.1"/>
    </source>
</evidence>
<sequence length="73" mass="8682">MQSLSLLEDTWRSTIIGVWLMELHCNKRKKENFAECLLSIDAHGHVHIDAQDEEQHAVQQWTYMARKRAKKNY</sequence>
<dbReference type="EMBL" id="JAYMYQ010000003">
    <property type="protein sequence ID" value="KAK7344091.1"/>
    <property type="molecule type" value="Genomic_DNA"/>
</dbReference>
<dbReference type="Proteomes" id="UP001367508">
    <property type="component" value="Unassembled WGS sequence"/>
</dbReference>
<accession>A0AAN9QRK0</accession>
<reference evidence="1 2" key="1">
    <citation type="submission" date="2024-01" db="EMBL/GenBank/DDBJ databases">
        <title>The genomes of 5 underutilized Papilionoideae crops provide insights into root nodulation and disease resistanc.</title>
        <authorList>
            <person name="Jiang F."/>
        </authorList>
    </citation>
    <scope>NUCLEOTIDE SEQUENCE [LARGE SCALE GENOMIC DNA]</scope>
    <source>
        <strain evidence="1">LVBAO_FW01</strain>
        <tissue evidence="1">Leaves</tissue>
    </source>
</reference>
<proteinExistence type="predicted"/>
<evidence type="ECO:0000313" key="2">
    <source>
        <dbReference type="Proteomes" id="UP001367508"/>
    </source>
</evidence>